<dbReference type="InterPro" id="IPR006406">
    <property type="entry name" value="Nic_PRibTrfase"/>
</dbReference>
<dbReference type="EC" id="6.3.4.21" evidence="3"/>
<proteinExistence type="inferred from homology"/>
<dbReference type="Gene3D" id="3.20.140.10">
    <property type="entry name" value="nicotinate phosphoribosyltransferase"/>
    <property type="match status" value="1"/>
</dbReference>
<keyword evidence="11" id="KW-0328">Glycosyltransferase</keyword>
<organism evidence="11 12">
    <name type="scientific">Colletotrichum trifolii</name>
    <dbReference type="NCBI Taxonomy" id="5466"/>
    <lineage>
        <taxon>Eukaryota</taxon>
        <taxon>Fungi</taxon>
        <taxon>Dikarya</taxon>
        <taxon>Ascomycota</taxon>
        <taxon>Pezizomycotina</taxon>
        <taxon>Sordariomycetes</taxon>
        <taxon>Hypocreomycetidae</taxon>
        <taxon>Glomerellales</taxon>
        <taxon>Glomerellaceae</taxon>
        <taxon>Colletotrichum</taxon>
        <taxon>Colletotrichum orbiculare species complex</taxon>
    </lineage>
</organism>
<evidence type="ECO:0000256" key="3">
    <source>
        <dbReference type="ARBA" id="ARBA00013236"/>
    </source>
</evidence>
<accession>A0A4R8RLX3</accession>
<dbReference type="PIRSF" id="PIRSF000484">
    <property type="entry name" value="NAPRT"/>
    <property type="match status" value="1"/>
</dbReference>
<keyword evidence="12" id="KW-1185">Reference proteome</keyword>
<dbReference type="PANTHER" id="PTHR11098:SF1">
    <property type="entry name" value="NICOTINATE PHOSPHORIBOSYLTRANSFERASE"/>
    <property type="match status" value="1"/>
</dbReference>
<dbReference type="InterPro" id="IPR041525">
    <property type="entry name" value="N/Namide_PRibTrfase"/>
</dbReference>
<dbReference type="FunFam" id="3.20.140.10:FF:000009">
    <property type="entry name" value="Nicotinate phosphoribosyltransferase"/>
    <property type="match status" value="1"/>
</dbReference>
<comment type="similarity">
    <text evidence="2">Belongs to the NAPRTase family.</text>
</comment>
<sequence>MDFNSSSPFPEGVISFLDTDLYKLTMQCAVFKYFKDVPVTYAFTNRTPEKKLSRAGFEWLQDQIQKLGNISLSDEEYRFLKSHCTYLTDDYVHFLKEFRLHPREQAVATFRPIDADNDTGAESDIGDLHVEIKGKWLDTILYEIPLLALTSEAYFRFMDTDWSYEGQEELAFDKGLRLLEAGCTFSEFGTRRRRDYHTQALVFRGLVKASKEAEKKGLPGKLTGTSNVHLAMRFGIPPVGTVAHEWFMGIAAIHDDYKAATELALRYWVGCFGGKLGIALTDTFGTHEFLRAFSSPVCPIDGDESQFKKADGTLQTYAELFQGVRQDSGDPADYVKMLRDYYDSQGINEAKTMVFSDSLNIEKCLEYKAISEKAGFTPTFGVGTFLTNDFTHLKTGKKSVPLNIVIKLSSANGRPAIKISDNIGKNTGDKETVNKVKTQLGYVEKEWKGGDETQRWGKEEDGKA</sequence>
<dbReference type="CDD" id="cd01401">
    <property type="entry name" value="PncB_like"/>
    <property type="match status" value="1"/>
</dbReference>
<evidence type="ECO:0000256" key="5">
    <source>
        <dbReference type="ARBA" id="ARBA00022598"/>
    </source>
</evidence>
<name>A0A4R8RLX3_COLTR</name>
<dbReference type="GO" id="GO:0004516">
    <property type="term" value="F:nicotinate phosphoribosyltransferase activity"/>
    <property type="evidence" value="ECO:0007669"/>
    <property type="project" value="UniProtKB-EC"/>
</dbReference>
<dbReference type="InterPro" id="IPR040727">
    <property type="entry name" value="NAPRTase_N"/>
</dbReference>
<dbReference type="STRING" id="5466.A0A4R8RLX3"/>
<dbReference type="GO" id="GO:0005829">
    <property type="term" value="C:cytosol"/>
    <property type="evidence" value="ECO:0007669"/>
    <property type="project" value="TreeGrafter"/>
</dbReference>
<evidence type="ECO:0000256" key="1">
    <source>
        <dbReference type="ARBA" id="ARBA00004952"/>
    </source>
</evidence>
<keyword evidence="7 11" id="KW-0808">Transferase</keyword>
<dbReference type="Pfam" id="PF04095">
    <property type="entry name" value="NAPRTase"/>
    <property type="match status" value="1"/>
</dbReference>
<dbReference type="Proteomes" id="UP000295703">
    <property type="component" value="Unassembled WGS sequence"/>
</dbReference>
<comment type="pathway">
    <text evidence="1">Cofactor biosynthesis; NAD(+) biosynthesis; nicotinate D-ribonucleotide from nicotinate: step 1/1.</text>
</comment>
<comment type="catalytic activity">
    <reaction evidence="8">
        <text>5-phospho-alpha-D-ribose 1-diphosphate + nicotinate + ATP + H2O = nicotinate beta-D-ribonucleotide + ADP + phosphate + diphosphate</text>
        <dbReference type="Rhea" id="RHEA:36163"/>
        <dbReference type="ChEBI" id="CHEBI:15377"/>
        <dbReference type="ChEBI" id="CHEBI:30616"/>
        <dbReference type="ChEBI" id="CHEBI:32544"/>
        <dbReference type="ChEBI" id="CHEBI:33019"/>
        <dbReference type="ChEBI" id="CHEBI:43474"/>
        <dbReference type="ChEBI" id="CHEBI:57502"/>
        <dbReference type="ChEBI" id="CHEBI:58017"/>
        <dbReference type="ChEBI" id="CHEBI:456216"/>
        <dbReference type="EC" id="6.3.4.21"/>
    </reaction>
</comment>
<comment type="caution">
    <text evidence="11">The sequence shown here is derived from an EMBL/GenBank/DDBJ whole genome shotgun (WGS) entry which is preliminary data.</text>
</comment>
<dbReference type="Pfam" id="PF17767">
    <property type="entry name" value="NAPRTase_N"/>
    <property type="match status" value="1"/>
</dbReference>
<evidence type="ECO:0000256" key="4">
    <source>
        <dbReference type="ARBA" id="ARBA00022553"/>
    </source>
</evidence>
<evidence type="ECO:0000259" key="10">
    <source>
        <dbReference type="Pfam" id="PF17767"/>
    </source>
</evidence>
<feature type="domain" description="Nicotinate/nicotinamide phosphoribosyltransferase" evidence="9">
    <location>
        <begin position="184"/>
        <end position="441"/>
    </location>
</feature>
<keyword evidence="5" id="KW-0436">Ligase</keyword>
<evidence type="ECO:0000259" key="9">
    <source>
        <dbReference type="Pfam" id="PF04095"/>
    </source>
</evidence>
<dbReference type="SUPFAM" id="SSF51690">
    <property type="entry name" value="Nicotinate/Quinolinate PRTase C-terminal domain-like"/>
    <property type="match status" value="1"/>
</dbReference>
<dbReference type="UniPathway" id="UPA00253">
    <property type="reaction ID" value="UER00457"/>
</dbReference>
<dbReference type="GO" id="GO:0016757">
    <property type="term" value="F:glycosyltransferase activity"/>
    <property type="evidence" value="ECO:0007669"/>
    <property type="project" value="UniProtKB-KW"/>
</dbReference>
<evidence type="ECO:0000313" key="11">
    <source>
        <dbReference type="EMBL" id="TDZ68063.1"/>
    </source>
</evidence>
<dbReference type="EMBL" id="RYZW01000013">
    <property type="protein sequence ID" value="TDZ68063.1"/>
    <property type="molecule type" value="Genomic_DNA"/>
</dbReference>
<protein>
    <recommendedName>
        <fullName evidence="3">nicotinate phosphoribosyltransferase</fullName>
        <ecNumber evidence="3">6.3.4.21</ecNumber>
    </recommendedName>
</protein>
<dbReference type="InterPro" id="IPR007229">
    <property type="entry name" value="Nic_PRibTrfase-Fam"/>
</dbReference>
<dbReference type="PANTHER" id="PTHR11098">
    <property type="entry name" value="NICOTINATE PHOSPHORIBOSYLTRANSFERASE"/>
    <property type="match status" value="1"/>
</dbReference>
<dbReference type="SUPFAM" id="SSF54675">
    <property type="entry name" value="Nicotinate/Quinolinate PRTase N-terminal domain-like"/>
    <property type="match status" value="1"/>
</dbReference>
<feature type="domain" description="Nicotinate phosphoribosyltransferase N-terminal" evidence="10">
    <location>
        <begin position="17"/>
        <end position="150"/>
    </location>
</feature>
<gene>
    <name evidence="11" type="primary">NPT1</name>
    <name evidence="11" type="ORF">CTRI78_v002438</name>
</gene>
<dbReference type="GO" id="GO:0034355">
    <property type="term" value="P:NAD+ biosynthetic process via the salvage pathway"/>
    <property type="evidence" value="ECO:0007669"/>
    <property type="project" value="TreeGrafter"/>
</dbReference>
<evidence type="ECO:0000313" key="12">
    <source>
        <dbReference type="Proteomes" id="UP000295703"/>
    </source>
</evidence>
<dbReference type="InterPro" id="IPR036068">
    <property type="entry name" value="Nicotinate_pribotase-like_C"/>
</dbReference>
<evidence type="ECO:0000256" key="8">
    <source>
        <dbReference type="ARBA" id="ARBA00048668"/>
    </source>
</evidence>
<reference evidence="11 12" key="1">
    <citation type="submission" date="2018-12" db="EMBL/GenBank/DDBJ databases">
        <title>Genome sequence and assembly of Colletotrichum trifolii.</title>
        <authorList>
            <person name="Gan P."/>
            <person name="Shirasu K."/>
        </authorList>
    </citation>
    <scope>NUCLEOTIDE SEQUENCE [LARGE SCALE GENOMIC DNA]</scope>
    <source>
        <strain evidence="11 12">543-2</strain>
    </source>
</reference>
<keyword evidence="6" id="KW-0662">Pyridine nucleotide biosynthesis</keyword>
<keyword evidence="4" id="KW-0597">Phosphoprotein</keyword>
<dbReference type="AlphaFoldDB" id="A0A4R8RLX3"/>
<evidence type="ECO:0000256" key="6">
    <source>
        <dbReference type="ARBA" id="ARBA00022642"/>
    </source>
</evidence>
<evidence type="ECO:0000256" key="2">
    <source>
        <dbReference type="ARBA" id="ARBA00010897"/>
    </source>
</evidence>
<evidence type="ECO:0000256" key="7">
    <source>
        <dbReference type="ARBA" id="ARBA00022679"/>
    </source>
</evidence>